<dbReference type="PANTHER" id="PTHR30404:SF0">
    <property type="entry name" value="N-ACETYLMURAMOYL-L-ALANINE AMIDASE AMIC"/>
    <property type="match status" value="1"/>
</dbReference>
<dbReference type="Proteomes" id="UP000435357">
    <property type="component" value="Unassembled WGS sequence"/>
</dbReference>
<feature type="compositionally biased region" description="Basic and acidic residues" evidence="4">
    <location>
        <begin position="292"/>
        <end position="305"/>
    </location>
</feature>
<evidence type="ECO:0000256" key="1">
    <source>
        <dbReference type="ARBA" id="ARBA00001561"/>
    </source>
</evidence>
<dbReference type="AlphaFoldDB" id="A0A6N6M7T1"/>
<proteinExistence type="predicted"/>
<dbReference type="Gene3D" id="3.40.630.40">
    <property type="entry name" value="Zn-dependent exopeptidases"/>
    <property type="match status" value="1"/>
</dbReference>
<dbReference type="PANTHER" id="PTHR30404">
    <property type="entry name" value="N-ACETYLMURAMOYL-L-ALANINE AMIDASE"/>
    <property type="match status" value="1"/>
</dbReference>
<feature type="compositionally biased region" description="Basic and acidic residues" evidence="4">
    <location>
        <begin position="315"/>
        <end position="325"/>
    </location>
</feature>
<dbReference type="EMBL" id="WACR01000001">
    <property type="protein sequence ID" value="KAB1066140.1"/>
    <property type="molecule type" value="Genomic_DNA"/>
</dbReference>
<feature type="domain" description="MurNAc-LAA" evidence="5">
    <location>
        <begin position="120"/>
        <end position="278"/>
    </location>
</feature>
<dbReference type="OrthoDB" id="9806267at2"/>
<dbReference type="GO" id="GO:0009253">
    <property type="term" value="P:peptidoglycan catabolic process"/>
    <property type="evidence" value="ECO:0007669"/>
    <property type="project" value="InterPro"/>
</dbReference>
<feature type="region of interest" description="Disordered" evidence="4">
    <location>
        <begin position="288"/>
        <end position="325"/>
    </location>
</feature>
<evidence type="ECO:0000313" key="6">
    <source>
        <dbReference type="EMBL" id="KAB1066140.1"/>
    </source>
</evidence>
<dbReference type="FunFam" id="3.40.630.40:FF:000005">
    <property type="entry name" value="N-acetylmuramoyl-L-alanine amidase (AmiA)"/>
    <property type="match status" value="1"/>
</dbReference>
<sequence>MKLGSKTKQQKFKTEMAKGYMSTLNVIFITFLATILLNVFSATIIAQERNSFGVKTIVIDPGHGGKDPGAIGTGRYDATEADIVLDVGLKLRDYINKYFPDVKVIMTRETDVFLKLIERTKIANEADADLFISIHCNTIGSTHAHGSETFVLGMHKTEANLEVAKRENRVMLMEEDYEENYGNFDPTSPESMIALSMMQREFLEQSIYFADLVQDQFRERVNRRDRGVKQAGYWVISRVVMPSVLIELGFISNPPEEDFLNSENGKVYMASAVYRAFKRYKIAMEGEDTSVDPDKEEKQAEKTDEQEVEEEAESGSDREKEADDEKPVFHVQLASLPEPIDDVSGYFDNLGDVEEVKIDGVYKYVVGAENSVDSITEVQDEVREKGYKDAFVIAIYRGKRISLREAVDIINN</sequence>
<dbReference type="GO" id="GO:0030288">
    <property type="term" value="C:outer membrane-bounded periplasmic space"/>
    <property type="evidence" value="ECO:0007669"/>
    <property type="project" value="TreeGrafter"/>
</dbReference>
<dbReference type="Pfam" id="PF01520">
    <property type="entry name" value="Amidase_3"/>
    <property type="match status" value="1"/>
</dbReference>
<name>A0A6N6M7T1_9FLAO</name>
<keyword evidence="3" id="KW-0378">Hydrolase</keyword>
<dbReference type="CDD" id="cd02696">
    <property type="entry name" value="MurNAc-LAA"/>
    <property type="match status" value="1"/>
</dbReference>
<keyword evidence="7" id="KW-1185">Reference proteome</keyword>
<evidence type="ECO:0000256" key="3">
    <source>
        <dbReference type="ARBA" id="ARBA00022801"/>
    </source>
</evidence>
<dbReference type="GO" id="GO:0008745">
    <property type="term" value="F:N-acetylmuramoyl-L-alanine amidase activity"/>
    <property type="evidence" value="ECO:0007669"/>
    <property type="project" value="UniProtKB-EC"/>
</dbReference>
<organism evidence="6 7">
    <name type="scientific">Salibacter halophilus</name>
    <dbReference type="NCBI Taxonomy" id="1803916"/>
    <lineage>
        <taxon>Bacteria</taxon>
        <taxon>Pseudomonadati</taxon>
        <taxon>Bacteroidota</taxon>
        <taxon>Flavobacteriia</taxon>
        <taxon>Flavobacteriales</taxon>
        <taxon>Salibacteraceae</taxon>
        <taxon>Salibacter</taxon>
    </lineage>
</organism>
<reference evidence="6 7" key="1">
    <citation type="submission" date="2019-09" db="EMBL/GenBank/DDBJ databases">
        <title>Genomes of Cryomorphaceae.</title>
        <authorList>
            <person name="Bowman J.P."/>
        </authorList>
    </citation>
    <scope>NUCLEOTIDE SEQUENCE [LARGE SCALE GENOMIC DNA]</scope>
    <source>
        <strain evidence="6 7">KCTC 52047</strain>
    </source>
</reference>
<comment type="caution">
    <text evidence="6">The sequence shown here is derived from an EMBL/GenBank/DDBJ whole genome shotgun (WGS) entry which is preliminary data.</text>
</comment>
<dbReference type="SUPFAM" id="SSF53187">
    <property type="entry name" value="Zn-dependent exopeptidases"/>
    <property type="match status" value="1"/>
</dbReference>
<protein>
    <recommendedName>
        <fullName evidence="2">N-acetylmuramoyl-L-alanine amidase</fullName>
        <ecNumber evidence="2">3.5.1.28</ecNumber>
    </recommendedName>
</protein>
<evidence type="ECO:0000259" key="5">
    <source>
        <dbReference type="SMART" id="SM00646"/>
    </source>
</evidence>
<evidence type="ECO:0000256" key="2">
    <source>
        <dbReference type="ARBA" id="ARBA00011901"/>
    </source>
</evidence>
<dbReference type="InterPro" id="IPR050695">
    <property type="entry name" value="N-acetylmuramoyl_amidase_3"/>
</dbReference>
<dbReference type="InterPro" id="IPR002508">
    <property type="entry name" value="MurNAc-LAA_cat"/>
</dbReference>
<accession>A0A6N6M7T1</accession>
<gene>
    <name evidence="6" type="ORF">F3059_01325</name>
</gene>
<evidence type="ECO:0000256" key="4">
    <source>
        <dbReference type="SAM" id="MobiDB-lite"/>
    </source>
</evidence>
<comment type="catalytic activity">
    <reaction evidence="1">
        <text>Hydrolyzes the link between N-acetylmuramoyl residues and L-amino acid residues in certain cell-wall glycopeptides.</text>
        <dbReference type="EC" id="3.5.1.28"/>
    </reaction>
</comment>
<dbReference type="EC" id="3.5.1.28" evidence="2"/>
<dbReference type="SMART" id="SM00646">
    <property type="entry name" value="Ami_3"/>
    <property type="match status" value="1"/>
</dbReference>
<evidence type="ECO:0000313" key="7">
    <source>
        <dbReference type="Proteomes" id="UP000435357"/>
    </source>
</evidence>